<sequence>MTSAAPSIPSMTNANTSLITANFRQMAQDITTELSTRLFKYPLLSTDPLFEHRHLKPITALHVKPTVI</sequence>
<gene>
    <name evidence="1" type="ORF">E2C01_088904</name>
</gene>
<evidence type="ECO:0000313" key="1">
    <source>
        <dbReference type="EMBL" id="MPC93763.1"/>
    </source>
</evidence>
<name>A0A5B7JHB8_PORTR</name>
<organism evidence="1 2">
    <name type="scientific">Portunus trituberculatus</name>
    <name type="common">Swimming crab</name>
    <name type="synonym">Neptunus trituberculatus</name>
    <dbReference type="NCBI Taxonomy" id="210409"/>
    <lineage>
        <taxon>Eukaryota</taxon>
        <taxon>Metazoa</taxon>
        <taxon>Ecdysozoa</taxon>
        <taxon>Arthropoda</taxon>
        <taxon>Crustacea</taxon>
        <taxon>Multicrustacea</taxon>
        <taxon>Malacostraca</taxon>
        <taxon>Eumalacostraca</taxon>
        <taxon>Eucarida</taxon>
        <taxon>Decapoda</taxon>
        <taxon>Pleocyemata</taxon>
        <taxon>Brachyura</taxon>
        <taxon>Eubrachyura</taxon>
        <taxon>Portunoidea</taxon>
        <taxon>Portunidae</taxon>
        <taxon>Portuninae</taxon>
        <taxon>Portunus</taxon>
    </lineage>
</organism>
<dbReference type="Proteomes" id="UP000324222">
    <property type="component" value="Unassembled WGS sequence"/>
</dbReference>
<dbReference type="EMBL" id="VSRR010096020">
    <property type="protein sequence ID" value="MPC93763.1"/>
    <property type="molecule type" value="Genomic_DNA"/>
</dbReference>
<reference evidence="1 2" key="1">
    <citation type="submission" date="2019-05" db="EMBL/GenBank/DDBJ databases">
        <title>Another draft genome of Portunus trituberculatus and its Hox gene families provides insights of decapod evolution.</title>
        <authorList>
            <person name="Jeong J.-H."/>
            <person name="Song I."/>
            <person name="Kim S."/>
            <person name="Choi T."/>
            <person name="Kim D."/>
            <person name="Ryu S."/>
            <person name="Kim W."/>
        </authorList>
    </citation>
    <scope>NUCLEOTIDE SEQUENCE [LARGE SCALE GENOMIC DNA]</scope>
    <source>
        <tissue evidence="1">Muscle</tissue>
    </source>
</reference>
<accession>A0A5B7JHB8</accession>
<evidence type="ECO:0000313" key="2">
    <source>
        <dbReference type="Proteomes" id="UP000324222"/>
    </source>
</evidence>
<proteinExistence type="predicted"/>
<comment type="caution">
    <text evidence="1">The sequence shown here is derived from an EMBL/GenBank/DDBJ whole genome shotgun (WGS) entry which is preliminary data.</text>
</comment>
<dbReference type="AlphaFoldDB" id="A0A5B7JHB8"/>
<keyword evidence="2" id="KW-1185">Reference proteome</keyword>
<protein>
    <submittedName>
        <fullName evidence="1">Uncharacterized protein</fullName>
    </submittedName>
</protein>